<evidence type="ECO:0000313" key="4">
    <source>
        <dbReference type="Proteomes" id="UP000203589"/>
    </source>
</evidence>
<comment type="subcellular location">
    <subcellularLocation>
        <location evidence="2">Cytoplasm</location>
    </subcellularLocation>
</comment>
<comment type="function">
    <text evidence="2">One of several proteins that assist in the late maturation steps of the functional core of the 30S ribosomal subunit. Associates with free 30S ribosomal subunits (but not with 30S subunits that are part of 70S ribosomes or polysomes). Required for efficient processing of 16S rRNA. May interact with the 5'-terminal helix region of 16S rRNA.</text>
</comment>
<gene>
    <name evidence="2 3" type="primary">rbfA</name>
    <name evidence="3" type="ORF">ANTHELSMS3_02014</name>
</gene>
<keyword evidence="2" id="KW-0963">Cytoplasm</keyword>
<proteinExistence type="inferred from homology"/>
<dbReference type="NCBIfam" id="NF001802">
    <property type="entry name" value="PRK00521.2-5"/>
    <property type="match status" value="1"/>
</dbReference>
<dbReference type="GO" id="GO:0030490">
    <property type="term" value="P:maturation of SSU-rRNA"/>
    <property type="evidence" value="ECO:0007669"/>
    <property type="project" value="UniProtKB-UniRule"/>
</dbReference>
<organism evidence="3 4">
    <name type="scientific">Antarctobacter heliothermus</name>
    <dbReference type="NCBI Taxonomy" id="74033"/>
    <lineage>
        <taxon>Bacteria</taxon>
        <taxon>Pseudomonadati</taxon>
        <taxon>Pseudomonadota</taxon>
        <taxon>Alphaproteobacteria</taxon>
        <taxon>Rhodobacterales</taxon>
        <taxon>Roseobacteraceae</taxon>
        <taxon>Antarctobacter</taxon>
    </lineage>
</organism>
<evidence type="ECO:0000313" key="3">
    <source>
        <dbReference type="EMBL" id="ASP20696.1"/>
    </source>
</evidence>
<dbReference type="EMBL" id="CP022540">
    <property type="protein sequence ID" value="ASP20696.1"/>
    <property type="molecule type" value="Genomic_DNA"/>
</dbReference>
<keyword evidence="4" id="KW-1185">Reference proteome</keyword>
<dbReference type="NCBIfam" id="TIGR00082">
    <property type="entry name" value="rbfA"/>
    <property type="match status" value="1"/>
</dbReference>
<dbReference type="GO" id="GO:0043024">
    <property type="term" value="F:ribosomal small subunit binding"/>
    <property type="evidence" value="ECO:0007669"/>
    <property type="project" value="TreeGrafter"/>
</dbReference>
<dbReference type="PANTHER" id="PTHR33515:SF1">
    <property type="entry name" value="RIBOSOME-BINDING FACTOR A, CHLOROPLASTIC-RELATED"/>
    <property type="match status" value="1"/>
</dbReference>
<dbReference type="InterPro" id="IPR015946">
    <property type="entry name" value="KH_dom-like_a/b"/>
</dbReference>
<evidence type="ECO:0000256" key="1">
    <source>
        <dbReference type="ARBA" id="ARBA00022517"/>
    </source>
</evidence>
<dbReference type="PROSITE" id="PS01319">
    <property type="entry name" value="RBFA"/>
    <property type="match status" value="1"/>
</dbReference>
<name>A0A222E3B7_9RHOB</name>
<dbReference type="RefSeq" id="WP_094034725.1">
    <property type="nucleotide sequence ID" value="NZ_CP022540.1"/>
</dbReference>
<sequence length="131" mass="15021">MARNRFQDASGPSQRQLRVAELIRRALSEVLQRGDIHDPDLNRLSITVGEVRVSPDLKVATAFVVPLGGENQADMFDLLERNKGELRRAVTRNMTLKYSPELRFRLDDTFDRLDETRRLLGDEAVKRDIDS</sequence>
<dbReference type="Proteomes" id="UP000203589">
    <property type="component" value="Chromosome"/>
</dbReference>
<dbReference type="InterPro" id="IPR023799">
    <property type="entry name" value="RbfA_dom_sf"/>
</dbReference>
<accession>A0A222E3B7</accession>
<protein>
    <recommendedName>
        <fullName evidence="2">Ribosome-binding factor A</fullName>
    </recommendedName>
</protein>
<comment type="similarity">
    <text evidence="2">Belongs to the RbfA family.</text>
</comment>
<dbReference type="InterPro" id="IPR020053">
    <property type="entry name" value="Ribosome-bd_factorA_CS"/>
</dbReference>
<comment type="subunit">
    <text evidence="2">Monomer. Binds 30S ribosomal subunits, but not 50S ribosomal subunits or 70S ribosomes.</text>
</comment>
<dbReference type="GO" id="GO:0005829">
    <property type="term" value="C:cytosol"/>
    <property type="evidence" value="ECO:0007669"/>
    <property type="project" value="TreeGrafter"/>
</dbReference>
<evidence type="ECO:0000256" key="2">
    <source>
        <dbReference type="HAMAP-Rule" id="MF_00003"/>
    </source>
</evidence>
<dbReference type="Pfam" id="PF02033">
    <property type="entry name" value="RBFA"/>
    <property type="match status" value="1"/>
</dbReference>
<dbReference type="OrthoDB" id="9805051at2"/>
<dbReference type="AlphaFoldDB" id="A0A222E3B7"/>
<reference evidence="3 4" key="1">
    <citation type="submission" date="2017-07" db="EMBL/GenBank/DDBJ databases">
        <title>Genome Sequence of Antarctobacter heliothermus Strain SMS3 Isolated from a culture of the Diatom Skeletonema marinoi.</title>
        <authorList>
            <person name="Topel M."/>
            <person name="Pinder M.I.M."/>
            <person name="Johansson O.N."/>
            <person name="Kourtchenko O."/>
            <person name="Godhe A."/>
            <person name="Clarke A.K."/>
        </authorList>
    </citation>
    <scope>NUCLEOTIDE SEQUENCE [LARGE SCALE GENOMIC DNA]</scope>
    <source>
        <strain evidence="3 4">SMS3</strain>
    </source>
</reference>
<dbReference type="SUPFAM" id="SSF89919">
    <property type="entry name" value="Ribosome-binding factor A, RbfA"/>
    <property type="match status" value="1"/>
</dbReference>
<dbReference type="HAMAP" id="MF_00003">
    <property type="entry name" value="RbfA"/>
    <property type="match status" value="1"/>
</dbReference>
<dbReference type="PANTHER" id="PTHR33515">
    <property type="entry name" value="RIBOSOME-BINDING FACTOR A, CHLOROPLASTIC-RELATED"/>
    <property type="match status" value="1"/>
</dbReference>
<dbReference type="KEGG" id="aht:ANTHELSMS3_02014"/>
<dbReference type="InterPro" id="IPR000238">
    <property type="entry name" value="RbfA"/>
</dbReference>
<dbReference type="Gene3D" id="3.30.300.20">
    <property type="match status" value="1"/>
</dbReference>
<keyword evidence="1 2" id="KW-0690">Ribosome biogenesis</keyword>